<organism evidence="2 3">
    <name type="scientific">Vespula pensylvanica</name>
    <name type="common">Western yellow jacket</name>
    <name type="synonym">Wasp</name>
    <dbReference type="NCBI Taxonomy" id="30213"/>
    <lineage>
        <taxon>Eukaryota</taxon>
        <taxon>Metazoa</taxon>
        <taxon>Ecdysozoa</taxon>
        <taxon>Arthropoda</taxon>
        <taxon>Hexapoda</taxon>
        <taxon>Insecta</taxon>
        <taxon>Pterygota</taxon>
        <taxon>Neoptera</taxon>
        <taxon>Endopterygota</taxon>
        <taxon>Hymenoptera</taxon>
        <taxon>Apocrita</taxon>
        <taxon>Aculeata</taxon>
        <taxon>Vespoidea</taxon>
        <taxon>Vespidae</taxon>
        <taxon>Vespinae</taxon>
        <taxon>Vespula</taxon>
    </lineage>
</organism>
<proteinExistence type="predicted"/>
<evidence type="ECO:0000313" key="3">
    <source>
        <dbReference type="Proteomes" id="UP000600918"/>
    </source>
</evidence>
<dbReference type="EMBL" id="JACSDY010000001">
    <property type="protein sequence ID" value="KAF7437699.1"/>
    <property type="molecule type" value="Genomic_DNA"/>
</dbReference>
<feature type="compositionally biased region" description="Basic and acidic residues" evidence="1">
    <location>
        <begin position="59"/>
        <end position="70"/>
    </location>
</feature>
<reference evidence="2" key="1">
    <citation type="journal article" date="2020" name="G3 (Bethesda)">
        <title>High-Quality Assemblies for Three Invasive Social Wasps from the &lt;i&gt;Vespula&lt;/i&gt; Genus.</title>
        <authorList>
            <person name="Harrop T.W.R."/>
            <person name="Guhlin J."/>
            <person name="McLaughlin G.M."/>
            <person name="Permina E."/>
            <person name="Stockwell P."/>
            <person name="Gilligan J."/>
            <person name="Le Lec M.F."/>
            <person name="Gruber M.A.M."/>
            <person name="Quinn O."/>
            <person name="Lovegrove M."/>
            <person name="Duncan E.J."/>
            <person name="Remnant E.J."/>
            <person name="Van Eeckhoven J."/>
            <person name="Graham B."/>
            <person name="Knapp R.A."/>
            <person name="Langford K.W."/>
            <person name="Kronenberg Z."/>
            <person name="Press M.O."/>
            <person name="Eacker S.M."/>
            <person name="Wilson-Rankin E.E."/>
            <person name="Purcell J."/>
            <person name="Lester P.J."/>
            <person name="Dearden P.K."/>
        </authorList>
    </citation>
    <scope>NUCLEOTIDE SEQUENCE</scope>
    <source>
        <strain evidence="2">Volc-1</strain>
    </source>
</reference>
<evidence type="ECO:0000313" key="2">
    <source>
        <dbReference type="EMBL" id="KAF7437699.1"/>
    </source>
</evidence>
<feature type="region of interest" description="Disordered" evidence="1">
    <location>
        <begin position="16"/>
        <end position="70"/>
    </location>
</feature>
<gene>
    <name evidence="2" type="ORF">H0235_000090</name>
</gene>
<comment type="caution">
    <text evidence="2">The sequence shown here is derived from an EMBL/GenBank/DDBJ whole genome shotgun (WGS) entry which is preliminary data.</text>
</comment>
<keyword evidence="3" id="KW-1185">Reference proteome</keyword>
<protein>
    <submittedName>
        <fullName evidence="2">Uncharacterized protein</fullName>
    </submittedName>
</protein>
<dbReference type="Proteomes" id="UP000600918">
    <property type="component" value="Unassembled WGS sequence"/>
</dbReference>
<feature type="compositionally biased region" description="Basic and acidic residues" evidence="1">
    <location>
        <begin position="21"/>
        <end position="47"/>
    </location>
</feature>
<sequence length="306" mass="35310">MKGGWSLSPGQEFSLVNRSRIRGDEEEKRGVEGRAESSSQRDTERNSRHGPGTSFGVREYTESSFERRERKEIKWEGSKRKECATCSQEFARVASRTREFALWKRVKFSEREHRLTQLRKECRREEREEKVKMRVGTESGKGVDSARSNRLERAWKLSIPRVDSPKRPCPHSEDDLGSVLVQLDYFSRAWNTTKAARSRPDPLQYHIAPHSTTEHKRGPQIRAVICRAMQGWVCTDCRENGRHFVCRMIPAAGASGSLYFSEQNEPRAIASHRHIGLPAFVGELCTMERNLPGFSYNLTIRQWRLA</sequence>
<dbReference type="AlphaFoldDB" id="A0A834PDG4"/>
<name>A0A834PDG4_VESPE</name>
<accession>A0A834PDG4</accession>
<evidence type="ECO:0000256" key="1">
    <source>
        <dbReference type="SAM" id="MobiDB-lite"/>
    </source>
</evidence>